<dbReference type="InterPro" id="IPR023375">
    <property type="entry name" value="ADC_dom_sf"/>
</dbReference>
<evidence type="ECO:0000313" key="2">
    <source>
        <dbReference type="EMBL" id="KAH7255153.1"/>
    </source>
</evidence>
<dbReference type="GeneID" id="70219886"/>
<gene>
    <name evidence="2" type="ORF">BKA55DRAFT_537566</name>
</gene>
<dbReference type="EMBL" id="JAGMUX010000006">
    <property type="protein sequence ID" value="KAH7255153.1"/>
    <property type="molecule type" value="Genomic_DNA"/>
</dbReference>
<evidence type="ECO:0000256" key="1">
    <source>
        <dbReference type="SAM" id="MobiDB-lite"/>
    </source>
</evidence>
<reference evidence="2" key="1">
    <citation type="journal article" date="2021" name="Nat. Commun.">
        <title>Genetic determinants of endophytism in the Arabidopsis root mycobiome.</title>
        <authorList>
            <person name="Mesny F."/>
            <person name="Miyauchi S."/>
            <person name="Thiergart T."/>
            <person name="Pickel B."/>
            <person name="Atanasova L."/>
            <person name="Karlsson M."/>
            <person name="Huettel B."/>
            <person name="Barry K.W."/>
            <person name="Haridas S."/>
            <person name="Chen C."/>
            <person name="Bauer D."/>
            <person name="Andreopoulos W."/>
            <person name="Pangilinan J."/>
            <person name="LaButti K."/>
            <person name="Riley R."/>
            <person name="Lipzen A."/>
            <person name="Clum A."/>
            <person name="Drula E."/>
            <person name="Henrissat B."/>
            <person name="Kohler A."/>
            <person name="Grigoriev I.V."/>
            <person name="Martin F.M."/>
            <person name="Hacquard S."/>
        </authorList>
    </citation>
    <scope>NUCLEOTIDE SEQUENCE</scope>
    <source>
        <strain evidence="2">MPI-CAGE-AT-0023</strain>
    </source>
</reference>
<dbReference type="Gene3D" id="2.40.400.10">
    <property type="entry name" value="Acetoacetate decarboxylase-like"/>
    <property type="match status" value="1"/>
</dbReference>
<dbReference type="Proteomes" id="UP000720189">
    <property type="component" value="Unassembled WGS sequence"/>
</dbReference>
<protein>
    <recommendedName>
        <fullName evidence="4">Transcription factor domain-containing protein</fullName>
    </recommendedName>
</protein>
<proteinExistence type="predicted"/>
<feature type="compositionally biased region" description="Polar residues" evidence="1">
    <location>
        <begin position="374"/>
        <end position="386"/>
    </location>
</feature>
<dbReference type="PANTHER" id="PTHR47655">
    <property type="entry name" value="QUINIC ACID UTILIZATION ACTIVATOR"/>
    <property type="match status" value="1"/>
</dbReference>
<dbReference type="Pfam" id="PF06314">
    <property type="entry name" value="ADC"/>
    <property type="match status" value="1"/>
</dbReference>
<dbReference type="GO" id="GO:0016829">
    <property type="term" value="F:lyase activity"/>
    <property type="evidence" value="ECO:0007669"/>
    <property type="project" value="InterPro"/>
</dbReference>
<dbReference type="InterPro" id="IPR010451">
    <property type="entry name" value="Acetoacetate_decarboxylase"/>
</dbReference>
<dbReference type="PANTHER" id="PTHR47655:SF3">
    <property type="entry name" value="ZN(II)2CYS6 TRANSCRIPTION FACTOR (EUROFUNG)"/>
    <property type="match status" value="1"/>
</dbReference>
<evidence type="ECO:0008006" key="4">
    <source>
        <dbReference type="Google" id="ProtNLM"/>
    </source>
</evidence>
<dbReference type="SUPFAM" id="SSF160104">
    <property type="entry name" value="Acetoacetate decarboxylase-like"/>
    <property type="match status" value="1"/>
</dbReference>
<keyword evidence="3" id="KW-1185">Reference proteome</keyword>
<dbReference type="CDD" id="cd12148">
    <property type="entry name" value="fungal_TF_MHR"/>
    <property type="match status" value="1"/>
</dbReference>
<name>A0A9P9HCR9_FUSRE</name>
<dbReference type="InterPro" id="IPR052783">
    <property type="entry name" value="Metabolic/Drug-Res_Regulator"/>
</dbReference>
<dbReference type="RefSeq" id="XP_046050722.1">
    <property type="nucleotide sequence ID" value="XM_046189932.1"/>
</dbReference>
<evidence type="ECO:0000313" key="3">
    <source>
        <dbReference type="Proteomes" id="UP000720189"/>
    </source>
</evidence>
<sequence>MVYGSLSVQDDRAIPVFAPPYASQEPFYLSGMTIVSISYRVQASQIQHLVPRELEMEEEPVMTSLFIHYGISTAGEYNEYVHTKHRMFEILYSPSRAALVDAGSLGVFWAILAFSTLQESRGPFSPAGAPNGQGDMFTPEQLYANARQQIPNEDARNPCYAQAFFFVLDTVVLCHLGKPPHLRTADIRFLSMPAETGPDEWEPQTACWLKIQDWRRTNLTWDYQPLRAVSIFNRYVDLIRILNDAISEPISEELCIQRISALGRWYDQLPEHCAFLSPSGRNQLKRGQGLSPQLTNLHLAFMSTEMFLKTQKSSIPRYGSSPSTSTPGSQASFTASAISLVSAFATKFGVSTMPAIFTSYKAICERNPTKLNFPSLNPNPAESSRPGNYHPLGSSSDSAANHLPTRTEHPEYVVVGGNDAETSTGLSSSGKVGGVDTLHEHEKEAWKDLFDIVEVGEAGASNFSYHGDLDRLNGMECALRTSSLGNGAHARRHIQFLAAKHKPNLGTIQPCLWQTHLAEHRARLSNHIPGLE</sequence>
<dbReference type="AlphaFoldDB" id="A0A9P9HCR9"/>
<organism evidence="2 3">
    <name type="scientific">Fusarium redolens</name>
    <dbReference type="NCBI Taxonomy" id="48865"/>
    <lineage>
        <taxon>Eukaryota</taxon>
        <taxon>Fungi</taxon>
        <taxon>Dikarya</taxon>
        <taxon>Ascomycota</taxon>
        <taxon>Pezizomycotina</taxon>
        <taxon>Sordariomycetes</taxon>
        <taxon>Hypocreomycetidae</taxon>
        <taxon>Hypocreales</taxon>
        <taxon>Nectriaceae</taxon>
        <taxon>Fusarium</taxon>
        <taxon>Fusarium redolens species complex</taxon>
    </lineage>
</organism>
<feature type="region of interest" description="Disordered" evidence="1">
    <location>
        <begin position="374"/>
        <end position="403"/>
    </location>
</feature>
<dbReference type="OrthoDB" id="10248817at2759"/>
<accession>A0A9P9HCR9</accession>
<comment type="caution">
    <text evidence="2">The sequence shown here is derived from an EMBL/GenBank/DDBJ whole genome shotgun (WGS) entry which is preliminary data.</text>
</comment>